<comment type="caution">
    <text evidence="1">The sequence shown here is derived from an EMBL/GenBank/DDBJ whole genome shotgun (WGS) entry which is preliminary data.</text>
</comment>
<sequence length="205" mass="22283">MLKSTTRAAALALFAVLAGGCSWFKDRPPEYLAATEAPRVKVPEGMDQPPERNPVLITVPEMRMPAGDELNPSPPRVVNTGGQGRTDAFMAWSAEGAYLQVNYGTDEVARRIGLSIQSEGMDLLSEGANGGYRFEYSHAPSDPRAWWQKMAFWTGGDIPNYSGVYRTRIEPDGKGARVFLMQDTGQPASTGAAEHVLGIFMEDLG</sequence>
<keyword evidence="2" id="KW-1185">Reference proteome</keyword>
<protein>
    <recommendedName>
        <fullName evidence="3">Outer membrane protein assembly factor BamC</fullName>
    </recommendedName>
</protein>
<evidence type="ECO:0008006" key="3">
    <source>
        <dbReference type="Google" id="ProtNLM"/>
    </source>
</evidence>
<proteinExistence type="predicted"/>
<accession>A0A5N0T4P5</accession>
<dbReference type="Proteomes" id="UP000325372">
    <property type="component" value="Unassembled WGS sequence"/>
</dbReference>
<evidence type="ECO:0000313" key="1">
    <source>
        <dbReference type="EMBL" id="KAA9129832.1"/>
    </source>
</evidence>
<gene>
    <name evidence="1" type="ORF">F3N42_13690</name>
</gene>
<organism evidence="1 2">
    <name type="scientific">Marinihelvus fidelis</name>
    <dbReference type="NCBI Taxonomy" id="2613842"/>
    <lineage>
        <taxon>Bacteria</taxon>
        <taxon>Pseudomonadati</taxon>
        <taxon>Pseudomonadota</taxon>
        <taxon>Gammaproteobacteria</taxon>
        <taxon>Chromatiales</taxon>
        <taxon>Wenzhouxiangellaceae</taxon>
        <taxon>Marinihelvus</taxon>
    </lineage>
</organism>
<dbReference type="PROSITE" id="PS51257">
    <property type="entry name" value="PROKAR_LIPOPROTEIN"/>
    <property type="match status" value="1"/>
</dbReference>
<dbReference type="AlphaFoldDB" id="A0A5N0T4P5"/>
<name>A0A5N0T4P5_9GAMM</name>
<reference evidence="1 2" key="1">
    <citation type="submission" date="2019-09" db="EMBL/GenBank/DDBJ databases">
        <title>Wenzhouxiangella sp. Genome sequencing and assembly.</title>
        <authorList>
            <person name="Zhang R."/>
        </authorList>
    </citation>
    <scope>NUCLEOTIDE SEQUENCE [LARGE SCALE GENOMIC DNA]</scope>
    <source>
        <strain evidence="1 2">W260</strain>
    </source>
</reference>
<evidence type="ECO:0000313" key="2">
    <source>
        <dbReference type="Proteomes" id="UP000325372"/>
    </source>
</evidence>
<dbReference type="RefSeq" id="WP_150865053.1">
    <property type="nucleotide sequence ID" value="NZ_VYXP01000010.1"/>
</dbReference>
<dbReference type="EMBL" id="VYXP01000010">
    <property type="protein sequence ID" value="KAA9129832.1"/>
    <property type="molecule type" value="Genomic_DNA"/>
</dbReference>